<feature type="domain" description="Amidohydrolase-related" evidence="9">
    <location>
        <begin position="33"/>
        <end position="358"/>
    </location>
</feature>
<dbReference type="InterPro" id="IPR006680">
    <property type="entry name" value="Amidohydro-rel"/>
</dbReference>
<dbReference type="AlphaFoldDB" id="A0A7D5J183"/>
<dbReference type="PANTHER" id="PTHR11113:SF14">
    <property type="entry name" value="N-ACETYLGLUCOSAMINE-6-PHOSPHATE DEACETYLASE"/>
    <property type="match status" value="1"/>
</dbReference>
<dbReference type="SUPFAM" id="SSF51556">
    <property type="entry name" value="Metallo-dependent hydrolases"/>
    <property type="match status" value="1"/>
</dbReference>
<evidence type="ECO:0000313" key="11">
    <source>
        <dbReference type="Proteomes" id="UP000509638"/>
    </source>
</evidence>
<evidence type="ECO:0000256" key="6">
    <source>
        <dbReference type="PIRSR" id="PIRSR038994-1"/>
    </source>
</evidence>
<dbReference type="InterPro" id="IPR032466">
    <property type="entry name" value="Metal_Hydrolase"/>
</dbReference>
<sequence>MLDDGLVAARGYGGGWRSGAEGAHVVDAGGRTAVPGFIDLHCHGGGGASAEDVAADPADLARIVDLHRRHGTTRSLLSLVSDDLSVLSARSAALAPLVEADPLLLGVHLEGPFLAGSHRGAHREAALRTPTPDALALLQDGGPVTMITIAPELPGAIDAIDALVAAGVIVAIGHTAADHATARDAFARGARVLTHAFNGMPGIHHRAPGPVVAALETAEVVIELIVDGVHVHPSVIACAMRAAPGRVAFVSDAMAAAGAPDGAYQLGGLDVTVRDGVATHGADDALAGSTLTLDRALANAVAAGIPLVDAVTALTSTPASVLGLQGRIGTLTPGAAADLVLLGEDLVPDAVWAGGVLVHLAPVLCDRERSRAARPVGS</sequence>
<comment type="similarity">
    <text evidence="1 5">Belongs to the metallo-dependent hydrolases superfamily. NagA family.</text>
</comment>
<feature type="binding site" evidence="8">
    <location>
        <position position="110"/>
    </location>
    <ligand>
        <name>Zn(2+)</name>
        <dbReference type="ChEBI" id="CHEBI:29105"/>
    </ligand>
</feature>
<keyword evidence="3 5" id="KW-0378">Hydrolase</keyword>
<gene>
    <name evidence="10" type="primary">nagA</name>
    <name evidence="10" type="ORF">HW566_09420</name>
</gene>
<dbReference type="GO" id="GO:0046872">
    <property type="term" value="F:metal ion binding"/>
    <property type="evidence" value="ECO:0007669"/>
    <property type="project" value="UniProtKB-KW"/>
</dbReference>
<protein>
    <submittedName>
        <fullName evidence="10">N-acetylglucosamine-6-phosphate deacetylase</fullName>
        <ecNumber evidence="10">3.5.1.25</ecNumber>
    </submittedName>
</protein>
<evidence type="ECO:0000256" key="1">
    <source>
        <dbReference type="ARBA" id="ARBA00010716"/>
    </source>
</evidence>
<feature type="active site" description="Proton donor/acceptor" evidence="6">
    <location>
        <position position="252"/>
    </location>
</feature>
<feature type="binding site" evidence="7">
    <location>
        <begin position="198"/>
        <end position="199"/>
    </location>
    <ligand>
        <name>substrate</name>
    </ligand>
</feature>
<feature type="binding site" evidence="8">
    <location>
        <position position="174"/>
    </location>
    <ligand>
        <name>Zn(2+)</name>
        <dbReference type="ChEBI" id="CHEBI:29105"/>
    </ligand>
</feature>
<feature type="binding site" evidence="7">
    <location>
        <position position="121"/>
    </location>
    <ligand>
        <name>substrate</name>
    </ligand>
</feature>
<evidence type="ECO:0000256" key="4">
    <source>
        <dbReference type="ARBA" id="ARBA00023277"/>
    </source>
</evidence>
<feature type="binding site" evidence="7">
    <location>
        <begin position="286"/>
        <end position="288"/>
    </location>
    <ligand>
        <name>substrate</name>
    </ligand>
</feature>
<evidence type="ECO:0000256" key="7">
    <source>
        <dbReference type="PIRSR" id="PIRSR038994-2"/>
    </source>
</evidence>
<dbReference type="EC" id="3.5.1.25" evidence="10"/>
<dbReference type="Pfam" id="PF01979">
    <property type="entry name" value="Amidohydro_1"/>
    <property type="match status" value="1"/>
</dbReference>
<dbReference type="Gene3D" id="3.20.20.140">
    <property type="entry name" value="Metal-dependent hydrolases"/>
    <property type="match status" value="1"/>
</dbReference>
<evidence type="ECO:0000313" key="10">
    <source>
        <dbReference type="EMBL" id="QLD13295.1"/>
    </source>
</evidence>
<dbReference type="GO" id="GO:0006046">
    <property type="term" value="P:N-acetylglucosamine catabolic process"/>
    <property type="evidence" value="ECO:0007669"/>
    <property type="project" value="TreeGrafter"/>
</dbReference>
<reference evidence="10 11" key="1">
    <citation type="submission" date="2020-06" db="EMBL/GenBank/DDBJ databases">
        <authorList>
            <person name="Jo H."/>
        </authorList>
    </citation>
    <scope>NUCLEOTIDE SEQUENCE [LARGE SCALE GENOMIC DNA]</scope>
    <source>
        <strain evidence="10 11">I46</strain>
    </source>
</reference>
<dbReference type="PANTHER" id="PTHR11113">
    <property type="entry name" value="N-ACETYLGLUCOSAMINE-6-PHOSPHATE DEACETYLASE"/>
    <property type="match status" value="1"/>
</dbReference>
<feature type="binding site" evidence="7">
    <location>
        <position position="230"/>
    </location>
    <ligand>
        <name>substrate</name>
    </ligand>
</feature>
<name>A0A7D5J183_9MICO</name>
<dbReference type="InterPro" id="IPR003764">
    <property type="entry name" value="GlcNAc_6-P_deAcase"/>
</dbReference>
<evidence type="ECO:0000256" key="3">
    <source>
        <dbReference type="ARBA" id="ARBA00022801"/>
    </source>
</evidence>
<dbReference type="EMBL" id="CP058316">
    <property type="protein sequence ID" value="QLD13295.1"/>
    <property type="molecule type" value="Genomic_DNA"/>
</dbReference>
<feature type="binding site" evidence="8">
    <location>
        <position position="195"/>
    </location>
    <ligand>
        <name>Zn(2+)</name>
        <dbReference type="ChEBI" id="CHEBI:29105"/>
    </ligand>
</feature>
<dbReference type="CDD" id="cd00854">
    <property type="entry name" value="NagA"/>
    <property type="match status" value="1"/>
</dbReference>
<evidence type="ECO:0000259" key="9">
    <source>
        <dbReference type="Pfam" id="PF01979"/>
    </source>
</evidence>
<evidence type="ECO:0000256" key="2">
    <source>
        <dbReference type="ARBA" id="ARBA00022723"/>
    </source>
</evidence>
<dbReference type="InterPro" id="IPR011059">
    <property type="entry name" value="Metal-dep_hydrolase_composite"/>
</dbReference>
<dbReference type="NCBIfam" id="TIGR00221">
    <property type="entry name" value="nagA"/>
    <property type="match status" value="1"/>
</dbReference>
<keyword evidence="4 5" id="KW-0119">Carbohydrate metabolism</keyword>
<dbReference type="GO" id="GO:0008448">
    <property type="term" value="F:N-acetylglucosamine-6-phosphate deacetylase activity"/>
    <property type="evidence" value="ECO:0007669"/>
    <property type="project" value="UniProtKB-EC"/>
</dbReference>
<proteinExistence type="inferred from homology"/>
<comment type="cofactor">
    <cofactor evidence="8">
        <name>a divalent metal cation</name>
        <dbReference type="ChEBI" id="CHEBI:60240"/>
    </cofactor>
    <text evidence="8">Binds 1 divalent metal cation per subunit.</text>
</comment>
<dbReference type="Proteomes" id="UP000509638">
    <property type="component" value="Chromosome"/>
</dbReference>
<dbReference type="Gene3D" id="2.30.40.10">
    <property type="entry name" value="Urease, subunit C, domain 1"/>
    <property type="match status" value="1"/>
</dbReference>
<accession>A0A7D5J183</accession>
<dbReference type="PIRSF" id="PIRSF038994">
    <property type="entry name" value="NagA"/>
    <property type="match status" value="1"/>
</dbReference>
<evidence type="ECO:0000256" key="8">
    <source>
        <dbReference type="PIRSR" id="PIRSR038994-3"/>
    </source>
</evidence>
<organism evidence="10 11">
    <name type="scientific">Microbacterium oleivorans</name>
    <dbReference type="NCBI Taxonomy" id="273677"/>
    <lineage>
        <taxon>Bacteria</taxon>
        <taxon>Bacillati</taxon>
        <taxon>Actinomycetota</taxon>
        <taxon>Actinomycetes</taxon>
        <taxon>Micrococcales</taxon>
        <taxon>Microbacteriaceae</taxon>
        <taxon>Microbacterium</taxon>
    </lineage>
</organism>
<keyword evidence="2 8" id="KW-0479">Metal-binding</keyword>
<dbReference type="SUPFAM" id="SSF51338">
    <property type="entry name" value="Composite domain of metallo-dependent hydrolases"/>
    <property type="match status" value="1"/>
</dbReference>
<evidence type="ECO:0000256" key="5">
    <source>
        <dbReference type="PIRNR" id="PIRNR038994"/>
    </source>
</evidence>
<feature type="binding site" evidence="7">
    <location>
        <position position="206"/>
    </location>
    <ligand>
        <name>substrate</name>
    </ligand>
</feature>